<reference evidence="5 6" key="1">
    <citation type="submission" date="2017-06" db="EMBL/GenBank/DDBJ databases">
        <title>Genome sequence of Bacillus sonorensis strain SRCM101395.</title>
        <authorList>
            <person name="Cho S.H."/>
        </authorList>
    </citation>
    <scope>NUCLEOTIDE SEQUENCE [LARGE SCALE GENOMIC DNA]</scope>
    <source>
        <strain evidence="5 6">SRCM101395</strain>
    </source>
</reference>
<dbReference type="Pfam" id="PF01047">
    <property type="entry name" value="MarR"/>
    <property type="match status" value="1"/>
</dbReference>
<dbReference type="SUPFAM" id="SSF46785">
    <property type="entry name" value="Winged helix' DNA-binding domain"/>
    <property type="match status" value="1"/>
</dbReference>
<dbReference type="InterPro" id="IPR036388">
    <property type="entry name" value="WH-like_DNA-bd_sf"/>
</dbReference>
<evidence type="ECO:0000313" key="5">
    <source>
        <dbReference type="EMBL" id="ASB87211.1"/>
    </source>
</evidence>
<dbReference type="InterPro" id="IPR000835">
    <property type="entry name" value="HTH_MarR-typ"/>
</dbReference>
<name>A0ABN5A9K2_9BACI</name>
<dbReference type="SMART" id="SM00347">
    <property type="entry name" value="HTH_MARR"/>
    <property type="match status" value="1"/>
</dbReference>
<evidence type="ECO:0000313" key="6">
    <source>
        <dbReference type="Proteomes" id="UP000196877"/>
    </source>
</evidence>
<dbReference type="PROSITE" id="PS01117">
    <property type="entry name" value="HTH_MARR_1"/>
    <property type="match status" value="1"/>
</dbReference>
<dbReference type="Gene3D" id="1.10.10.10">
    <property type="entry name" value="Winged helix-like DNA-binding domain superfamily/Winged helix DNA-binding domain"/>
    <property type="match status" value="1"/>
</dbReference>
<dbReference type="InterPro" id="IPR039422">
    <property type="entry name" value="MarR/SlyA-like"/>
</dbReference>
<protein>
    <submittedName>
        <fullName evidence="5">HTH-type transcriptional regulator YfiV</fullName>
    </submittedName>
</protein>
<evidence type="ECO:0000256" key="3">
    <source>
        <dbReference type="ARBA" id="ARBA00023163"/>
    </source>
</evidence>
<dbReference type="PROSITE" id="PS50995">
    <property type="entry name" value="HTH_MARR_2"/>
    <property type="match status" value="1"/>
</dbReference>
<dbReference type="EMBL" id="CP021920">
    <property type="protein sequence ID" value="ASB87211.1"/>
    <property type="molecule type" value="Genomic_DNA"/>
</dbReference>
<dbReference type="PRINTS" id="PR00598">
    <property type="entry name" value="HTHMARR"/>
</dbReference>
<dbReference type="InterPro" id="IPR036390">
    <property type="entry name" value="WH_DNA-bd_sf"/>
</dbReference>
<dbReference type="PANTHER" id="PTHR33164">
    <property type="entry name" value="TRANSCRIPTIONAL REGULATOR, MARR FAMILY"/>
    <property type="match status" value="1"/>
</dbReference>
<keyword evidence="2" id="KW-0238">DNA-binding</keyword>
<keyword evidence="6" id="KW-1185">Reference proteome</keyword>
<dbReference type="InterPro" id="IPR011991">
    <property type="entry name" value="ArsR-like_HTH"/>
</dbReference>
<organism evidence="5 6">
    <name type="scientific">Bacillus sonorensis</name>
    <dbReference type="NCBI Taxonomy" id="119858"/>
    <lineage>
        <taxon>Bacteria</taxon>
        <taxon>Bacillati</taxon>
        <taxon>Bacillota</taxon>
        <taxon>Bacilli</taxon>
        <taxon>Bacillales</taxon>
        <taxon>Bacillaceae</taxon>
        <taxon>Bacillus</taxon>
    </lineage>
</organism>
<proteinExistence type="predicted"/>
<accession>A0ABN5A9K2</accession>
<keyword evidence="3" id="KW-0804">Transcription</keyword>
<gene>
    <name evidence="5" type="ORF">S101395_00656</name>
</gene>
<evidence type="ECO:0000259" key="4">
    <source>
        <dbReference type="PROSITE" id="PS50995"/>
    </source>
</evidence>
<feature type="domain" description="HTH marR-type" evidence="4">
    <location>
        <begin position="44"/>
        <end position="179"/>
    </location>
</feature>
<dbReference type="InterPro" id="IPR023187">
    <property type="entry name" value="Tscrpt_reg_MarR-type_CS"/>
</dbReference>
<sequence>MKGFLSSRKISSMKRGTFKGSEQSVEYNIHDTTVLNEDILSPEEKETWVLYMKVLTAAGLGDVSEWMKLDISMPQMKVLMLLNNHGKLKVSEIAEKMGASLPNMTGLLGRLEQADFIKRTHSETDRRTIVVELTERAKDIFRGLYKKGHEKLKKALQMLNEDEKKKVNEGLSILEKALKSNEAD</sequence>
<keyword evidence="1" id="KW-0805">Transcription regulation</keyword>
<dbReference type="Proteomes" id="UP000196877">
    <property type="component" value="Chromosome"/>
</dbReference>
<evidence type="ECO:0000256" key="2">
    <source>
        <dbReference type="ARBA" id="ARBA00023125"/>
    </source>
</evidence>
<evidence type="ECO:0000256" key="1">
    <source>
        <dbReference type="ARBA" id="ARBA00023015"/>
    </source>
</evidence>
<dbReference type="PANTHER" id="PTHR33164:SF99">
    <property type="entry name" value="MARR FAMILY REGULATORY PROTEIN"/>
    <property type="match status" value="1"/>
</dbReference>
<dbReference type="CDD" id="cd00090">
    <property type="entry name" value="HTH_ARSR"/>
    <property type="match status" value="1"/>
</dbReference>